<sequence>MTVLLPLRICTACDKVHWNSLFWNEPYTQSRAELMWCVPFAPRAAFATVERHPAAGACKPIQLSLTLLSSSLRSATMLIFIETVCGGQLVNILPQFSMSLHWRSDDEDSFRVDLA</sequence>
<evidence type="ECO:0000313" key="1">
    <source>
        <dbReference type="EMBL" id="VDM34699.1"/>
    </source>
</evidence>
<gene>
    <name evidence="1" type="ORF">TTAC_LOCUS9776</name>
</gene>
<evidence type="ECO:0000313" key="2">
    <source>
        <dbReference type="Proteomes" id="UP000274429"/>
    </source>
</evidence>
<accession>A0A0R3X8B6</accession>
<dbReference type="WBParaSite" id="TTAC_0000979101-mRNA-1">
    <property type="protein sequence ID" value="TTAC_0000979101-mRNA-1"/>
    <property type="gene ID" value="TTAC_0000979101"/>
</dbReference>
<reference evidence="1 2" key="2">
    <citation type="submission" date="2018-11" db="EMBL/GenBank/DDBJ databases">
        <authorList>
            <consortium name="Pathogen Informatics"/>
        </authorList>
    </citation>
    <scope>NUCLEOTIDE SEQUENCE [LARGE SCALE GENOMIC DNA]</scope>
</reference>
<organism evidence="3">
    <name type="scientific">Hydatigena taeniaeformis</name>
    <name type="common">Feline tapeworm</name>
    <name type="synonym">Taenia taeniaeformis</name>
    <dbReference type="NCBI Taxonomy" id="6205"/>
    <lineage>
        <taxon>Eukaryota</taxon>
        <taxon>Metazoa</taxon>
        <taxon>Spiralia</taxon>
        <taxon>Lophotrochozoa</taxon>
        <taxon>Platyhelminthes</taxon>
        <taxon>Cestoda</taxon>
        <taxon>Eucestoda</taxon>
        <taxon>Cyclophyllidea</taxon>
        <taxon>Taeniidae</taxon>
        <taxon>Hydatigera</taxon>
    </lineage>
</organism>
<proteinExistence type="predicted"/>
<reference evidence="3" key="1">
    <citation type="submission" date="2017-02" db="UniProtKB">
        <authorList>
            <consortium name="WormBaseParasite"/>
        </authorList>
    </citation>
    <scope>IDENTIFICATION</scope>
</reference>
<evidence type="ECO:0000313" key="3">
    <source>
        <dbReference type="WBParaSite" id="TTAC_0000979101-mRNA-1"/>
    </source>
</evidence>
<dbReference type="EMBL" id="UYWX01021044">
    <property type="protein sequence ID" value="VDM34699.1"/>
    <property type="molecule type" value="Genomic_DNA"/>
</dbReference>
<dbReference type="Proteomes" id="UP000274429">
    <property type="component" value="Unassembled WGS sequence"/>
</dbReference>
<dbReference type="AlphaFoldDB" id="A0A0R3X8B6"/>
<keyword evidence="2" id="KW-1185">Reference proteome</keyword>
<name>A0A0R3X8B6_HYDTA</name>
<protein>
    <submittedName>
        <fullName evidence="3">Secreted protein</fullName>
    </submittedName>
</protein>